<dbReference type="Proteomes" id="UP000008177">
    <property type="component" value="Unplaced contigs"/>
</dbReference>
<dbReference type="EMBL" id="FQ790340">
    <property type="protein sequence ID" value="CCD52025.1"/>
    <property type="molecule type" value="Genomic_DNA"/>
</dbReference>
<dbReference type="OrthoDB" id="3473305at2759"/>
<dbReference type="HOGENOM" id="CLU_076419_0_0_1"/>
<reference evidence="3" key="1">
    <citation type="journal article" date="2011" name="PLoS Genet.">
        <title>Genomic analysis of the necrotrophic fungal pathogens Sclerotinia sclerotiorum and Botrytis cinerea.</title>
        <authorList>
            <person name="Amselem J."/>
            <person name="Cuomo C.A."/>
            <person name="van Kan J.A."/>
            <person name="Viaud M."/>
            <person name="Benito E.P."/>
            <person name="Couloux A."/>
            <person name="Coutinho P.M."/>
            <person name="de Vries R.P."/>
            <person name="Dyer P.S."/>
            <person name="Fillinger S."/>
            <person name="Fournier E."/>
            <person name="Gout L."/>
            <person name="Hahn M."/>
            <person name="Kohn L."/>
            <person name="Lapalu N."/>
            <person name="Plummer K.M."/>
            <person name="Pradier J.M."/>
            <person name="Quevillon E."/>
            <person name="Sharon A."/>
            <person name="Simon A."/>
            <person name="ten Have A."/>
            <person name="Tudzynski B."/>
            <person name="Tudzynski P."/>
            <person name="Wincker P."/>
            <person name="Andrew M."/>
            <person name="Anthouard V."/>
            <person name="Beever R.E."/>
            <person name="Beffa R."/>
            <person name="Benoit I."/>
            <person name="Bouzid O."/>
            <person name="Brault B."/>
            <person name="Chen Z."/>
            <person name="Choquer M."/>
            <person name="Collemare J."/>
            <person name="Cotton P."/>
            <person name="Danchin E.G."/>
            <person name="Da Silva C."/>
            <person name="Gautier A."/>
            <person name="Giraud C."/>
            <person name="Giraud T."/>
            <person name="Gonzalez C."/>
            <person name="Grossetete S."/>
            <person name="Guldener U."/>
            <person name="Henrissat B."/>
            <person name="Howlett B.J."/>
            <person name="Kodira C."/>
            <person name="Kretschmer M."/>
            <person name="Lappartient A."/>
            <person name="Leroch M."/>
            <person name="Levis C."/>
            <person name="Mauceli E."/>
            <person name="Neuveglise C."/>
            <person name="Oeser B."/>
            <person name="Pearson M."/>
            <person name="Poulain J."/>
            <person name="Poussereau N."/>
            <person name="Quesneville H."/>
            <person name="Rascle C."/>
            <person name="Schumacher J."/>
            <person name="Segurens B."/>
            <person name="Sexton A."/>
            <person name="Silva E."/>
            <person name="Sirven C."/>
            <person name="Soanes D.M."/>
            <person name="Talbot N.J."/>
            <person name="Templeton M."/>
            <person name="Yandava C."/>
            <person name="Yarden O."/>
            <person name="Zeng Q."/>
            <person name="Rollins J.A."/>
            <person name="Lebrun M.H."/>
            <person name="Dickman M."/>
        </authorList>
    </citation>
    <scope>NUCLEOTIDE SEQUENCE [LARGE SCALE GENOMIC DNA]</scope>
    <source>
        <strain evidence="3">T4</strain>
    </source>
</reference>
<evidence type="ECO:0000313" key="2">
    <source>
        <dbReference type="EMBL" id="CCD52025.1"/>
    </source>
</evidence>
<accession>G2YK77</accession>
<dbReference type="Pfam" id="PF20150">
    <property type="entry name" value="2EXR"/>
    <property type="match status" value="1"/>
</dbReference>
<gene>
    <name evidence="2" type="ORF">BofuT4_P081840.1</name>
</gene>
<sequence length="383" mass="44885">MDPLQVNRRREKNNHKLFMKAWRGLANIEMEVEVKTESHAPEQSQALTEFHLFPKLPLQLRQMIWGFTVLPRVIQLRNCRQPGRNGYDEFEPSIPRPLCPLNIVPYHSMPATFWTCFESRNEVARYYQNIAFVSEGVNLYPWYLPASFFEKSEPSSISDHYCIEQATFSFKTLLTESPSRPLEPSVPFNPDEDIFDFDELLYTTADKVLPWRRITYNEEVGALIIRPWAVKRARITPQSAFWSWLVNNFRKDDISSMEPIIFKNFTFQDLDEFIIQDVDCLLYHKSSWQAYQDGWRKYLLKMFKVERCHNEFAAVRGGSTFKIPRVVILPGAISATVCNNCLESQSVYRHNWQWLKSKKYNDKKLRILAGVLGHPASDNEPLA</sequence>
<organism evidence="2 3">
    <name type="scientific">Botryotinia fuckeliana (strain T4)</name>
    <name type="common">Noble rot fungus</name>
    <name type="synonym">Botrytis cinerea</name>
    <dbReference type="NCBI Taxonomy" id="999810"/>
    <lineage>
        <taxon>Eukaryota</taxon>
        <taxon>Fungi</taxon>
        <taxon>Dikarya</taxon>
        <taxon>Ascomycota</taxon>
        <taxon>Pezizomycotina</taxon>
        <taxon>Leotiomycetes</taxon>
        <taxon>Helotiales</taxon>
        <taxon>Sclerotiniaceae</taxon>
        <taxon>Botrytis</taxon>
    </lineage>
</organism>
<dbReference type="InParanoid" id="G2YK77"/>
<proteinExistence type="predicted"/>
<dbReference type="PANTHER" id="PTHR35910:SF1">
    <property type="entry name" value="2EXR DOMAIN-CONTAINING PROTEIN"/>
    <property type="match status" value="1"/>
</dbReference>
<protein>
    <recommendedName>
        <fullName evidence="1">2EXR domain-containing protein</fullName>
    </recommendedName>
</protein>
<evidence type="ECO:0000313" key="3">
    <source>
        <dbReference type="Proteomes" id="UP000008177"/>
    </source>
</evidence>
<dbReference type="InterPro" id="IPR045518">
    <property type="entry name" value="2EXR"/>
</dbReference>
<dbReference type="AlphaFoldDB" id="G2YK77"/>
<name>G2YK77_BOTF4</name>
<dbReference type="PANTHER" id="PTHR35910">
    <property type="entry name" value="2EXR DOMAIN-CONTAINING PROTEIN"/>
    <property type="match status" value="1"/>
</dbReference>
<evidence type="ECO:0000259" key="1">
    <source>
        <dbReference type="Pfam" id="PF20150"/>
    </source>
</evidence>
<feature type="domain" description="2EXR" evidence="1">
    <location>
        <begin position="50"/>
        <end position="134"/>
    </location>
</feature>